<accession>A0A3R9R2U2</accession>
<protein>
    <submittedName>
        <fullName evidence="2">Uncharacterized protein</fullName>
    </submittedName>
</protein>
<reference evidence="2 3" key="1">
    <citation type="submission" date="2018-12" db="EMBL/GenBank/DDBJ databases">
        <title>Sequencing of bacterial isolates from soil warming experiment in Harvard Forest, Massachusetts, USA.</title>
        <authorList>
            <person name="Deangelis K."/>
        </authorList>
    </citation>
    <scope>NUCLEOTIDE SEQUENCE [LARGE SCALE GENOMIC DNA]</scope>
    <source>
        <strain evidence="2 3">EB153</strain>
    </source>
</reference>
<sequence length="257" mass="29091">MKLSVLALISIALALLRKYVPAPPSRFKTWTYDQRQVPEPLPTGVIGVFMWTIGICLALTFFAFKAANHAWAEIDGQNVLHLYPTAILWCFFPFFAALTVPWPLTVWLLRRTGRTDEADSVMEDSDQKAQYNTFLVMKWFGIGLVMPIAFFTLLAIPMHLSIGDQEARLGHYGSWNEEIFPFKEARRATIIDGVRYRDGSFHQQRDLLIDFQDGRRLRANEVGDGGTNADQRAIELLLAKTGLQPQHAITPDEIPGL</sequence>
<gene>
    <name evidence="2" type="ORF">EDE15_2151</name>
</gene>
<dbReference type="RefSeq" id="WP_125485209.1">
    <property type="nucleotide sequence ID" value="NZ_RSDW01000001.1"/>
</dbReference>
<evidence type="ECO:0000313" key="3">
    <source>
        <dbReference type="Proteomes" id="UP000269669"/>
    </source>
</evidence>
<evidence type="ECO:0000313" key="2">
    <source>
        <dbReference type="EMBL" id="RSL16630.1"/>
    </source>
</evidence>
<keyword evidence="1" id="KW-1133">Transmembrane helix</keyword>
<keyword evidence="3" id="KW-1185">Reference proteome</keyword>
<keyword evidence="1" id="KW-0812">Transmembrane</keyword>
<keyword evidence="1" id="KW-0472">Membrane</keyword>
<feature type="transmembrane region" description="Helical" evidence="1">
    <location>
        <begin position="85"/>
        <end position="104"/>
    </location>
</feature>
<comment type="caution">
    <text evidence="2">The sequence shown here is derived from an EMBL/GenBank/DDBJ whole genome shotgun (WGS) entry which is preliminary data.</text>
</comment>
<dbReference type="EMBL" id="RSDW01000001">
    <property type="protein sequence ID" value="RSL16630.1"/>
    <property type="molecule type" value="Genomic_DNA"/>
</dbReference>
<dbReference type="Proteomes" id="UP000269669">
    <property type="component" value="Unassembled WGS sequence"/>
</dbReference>
<name>A0A3R9R2U2_9BACT</name>
<proteinExistence type="predicted"/>
<organism evidence="2 3">
    <name type="scientific">Edaphobacter aggregans</name>
    <dbReference type="NCBI Taxonomy" id="570835"/>
    <lineage>
        <taxon>Bacteria</taxon>
        <taxon>Pseudomonadati</taxon>
        <taxon>Acidobacteriota</taxon>
        <taxon>Terriglobia</taxon>
        <taxon>Terriglobales</taxon>
        <taxon>Acidobacteriaceae</taxon>
        <taxon>Edaphobacter</taxon>
    </lineage>
</organism>
<feature type="transmembrane region" description="Helical" evidence="1">
    <location>
        <begin position="139"/>
        <end position="160"/>
    </location>
</feature>
<evidence type="ECO:0000256" key="1">
    <source>
        <dbReference type="SAM" id="Phobius"/>
    </source>
</evidence>
<feature type="transmembrane region" description="Helical" evidence="1">
    <location>
        <begin position="41"/>
        <end position="64"/>
    </location>
</feature>
<dbReference type="AlphaFoldDB" id="A0A3R9R2U2"/>